<accession>A0ACC2NGP7</accession>
<comment type="caution">
    <text evidence="1">The sequence shown here is derived from an EMBL/GenBank/DDBJ whole genome shotgun (WGS) entry which is preliminary data.</text>
</comment>
<name>A0ACC2NGP7_9HYME</name>
<evidence type="ECO:0000313" key="1">
    <source>
        <dbReference type="EMBL" id="KAJ8668760.1"/>
    </source>
</evidence>
<keyword evidence="2" id="KW-1185">Reference proteome</keyword>
<proteinExistence type="predicted"/>
<gene>
    <name evidence="1" type="ORF">QAD02_000019</name>
</gene>
<reference evidence="1" key="1">
    <citation type="submission" date="2023-04" db="EMBL/GenBank/DDBJ databases">
        <title>A chromosome-level genome assembly of the parasitoid wasp Eretmocerus hayati.</title>
        <authorList>
            <person name="Zhong Y."/>
            <person name="Liu S."/>
            <person name="Liu Y."/>
        </authorList>
    </citation>
    <scope>NUCLEOTIDE SEQUENCE</scope>
    <source>
        <strain evidence="1">ZJU_SS_LIU_2023</strain>
    </source>
</reference>
<evidence type="ECO:0000313" key="2">
    <source>
        <dbReference type="Proteomes" id="UP001239111"/>
    </source>
</evidence>
<dbReference type="Proteomes" id="UP001239111">
    <property type="component" value="Chromosome 3"/>
</dbReference>
<dbReference type="EMBL" id="CM056743">
    <property type="protein sequence ID" value="KAJ8668760.1"/>
    <property type="molecule type" value="Genomic_DNA"/>
</dbReference>
<protein>
    <submittedName>
        <fullName evidence="1">Uncharacterized protein</fullName>
    </submittedName>
</protein>
<sequence length="131" mass="14491">MRSVDNLPPDNRIWLQLPLCRQLVVCQAIAVTDYTHLYLPITLAKLLLVRYCSKGTVATVAVIAVFNATHSATIHPIVFHHSSYHEELSSYRDRLCRRELNIKYTGGDSDSTPSPGSSVNAQTSDPSSLPP</sequence>
<organism evidence="1 2">
    <name type="scientific">Eretmocerus hayati</name>
    <dbReference type="NCBI Taxonomy" id="131215"/>
    <lineage>
        <taxon>Eukaryota</taxon>
        <taxon>Metazoa</taxon>
        <taxon>Ecdysozoa</taxon>
        <taxon>Arthropoda</taxon>
        <taxon>Hexapoda</taxon>
        <taxon>Insecta</taxon>
        <taxon>Pterygota</taxon>
        <taxon>Neoptera</taxon>
        <taxon>Endopterygota</taxon>
        <taxon>Hymenoptera</taxon>
        <taxon>Apocrita</taxon>
        <taxon>Proctotrupomorpha</taxon>
        <taxon>Chalcidoidea</taxon>
        <taxon>Aphelinidae</taxon>
        <taxon>Aphelininae</taxon>
        <taxon>Eretmocerus</taxon>
    </lineage>
</organism>